<dbReference type="Proteomes" id="UP001165044">
    <property type="component" value="Unassembled WGS sequence"/>
</dbReference>
<evidence type="ECO:0000259" key="3">
    <source>
        <dbReference type="Pfam" id="PF12804"/>
    </source>
</evidence>
<dbReference type="RefSeq" id="WP_285608946.1">
    <property type="nucleotide sequence ID" value="NZ_BSDC01000002.1"/>
</dbReference>
<reference evidence="4" key="1">
    <citation type="journal article" date="2023" name="Antonie Van Leeuwenhoek">
        <title>Mesoterricola silvestris gen. nov., sp. nov., Mesoterricola sediminis sp. nov., Geothrix oryzae sp. nov., Geothrix edaphica sp. nov., Geothrix rubra sp. nov., and Geothrix limicola sp. nov., six novel members of Acidobacteriota isolated from soils.</title>
        <authorList>
            <person name="Itoh H."/>
            <person name="Sugisawa Y."/>
            <person name="Mise K."/>
            <person name="Xu Z."/>
            <person name="Kuniyasu M."/>
            <person name="Ushijima N."/>
            <person name="Kawano K."/>
            <person name="Kobayashi E."/>
            <person name="Shiratori Y."/>
            <person name="Masuda Y."/>
            <person name="Senoo K."/>
        </authorList>
    </citation>
    <scope>NUCLEOTIDE SEQUENCE</scope>
    <source>
        <strain evidence="4">Red802</strain>
    </source>
</reference>
<dbReference type="PANTHER" id="PTHR43584">
    <property type="entry name" value="NUCLEOTIDYL TRANSFERASE"/>
    <property type="match status" value="1"/>
</dbReference>
<sequence>MPEPLEGFLLAAGLGTRMGPLSACLPKPAWTLRERPLLQWGADALRAAGAHRLGCNAHLLPERLRPVAGGLEVFGEPELLGSAGGLLHARGRVGAELLVWNADIWADEVPFDLLRARHREAGATLSWLLVPHPGGGWNPVWMDHEGRVLPKGVTGPWGPYHFTGAAAWSPEALALLPEGPSEVNDLRPRLAALPAGHLGVVTEPFPWREVGTADALISAAAEVAPDQEGRLSGSYVHPAAKPAANPTGRLTRCILGPGAAPPPAITDADALWFEEGGNQVRLGLP</sequence>
<dbReference type="Pfam" id="PF12804">
    <property type="entry name" value="NTP_transf_3"/>
    <property type="match status" value="1"/>
</dbReference>
<keyword evidence="5" id="KW-1185">Reference proteome</keyword>
<evidence type="ECO:0000256" key="2">
    <source>
        <dbReference type="ARBA" id="ARBA00022695"/>
    </source>
</evidence>
<evidence type="ECO:0000256" key="1">
    <source>
        <dbReference type="ARBA" id="ARBA00022679"/>
    </source>
</evidence>
<dbReference type="EMBL" id="BSDC01000002">
    <property type="protein sequence ID" value="GLH67677.1"/>
    <property type="molecule type" value="Genomic_DNA"/>
</dbReference>
<organism evidence="4 5">
    <name type="scientific">Geothrix edaphica</name>
    <dbReference type="NCBI Taxonomy" id="2927976"/>
    <lineage>
        <taxon>Bacteria</taxon>
        <taxon>Pseudomonadati</taxon>
        <taxon>Acidobacteriota</taxon>
        <taxon>Holophagae</taxon>
        <taxon>Holophagales</taxon>
        <taxon>Holophagaceae</taxon>
        <taxon>Geothrix</taxon>
    </lineage>
</organism>
<dbReference type="SUPFAM" id="SSF53448">
    <property type="entry name" value="Nucleotide-diphospho-sugar transferases"/>
    <property type="match status" value="1"/>
</dbReference>
<keyword evidence="2" id="KW-0548">Nucleotidyltransferase</keyword>
<dbReference type="Gene3D" id="3.90.550.10">
    <property type="entry name" value="Spore Coat Polysaccharide Biosynthesis Protein SpsA, Chain A"/>
    <property type="match status" value="1"/>
</dbReference>
<feature type="domain" description="MobA-like NTP transferase" evidence="3">
    <location>
        <begin position="8"/>
        <end position="142"/>
    </location>
</feature>
<dbReference type="InterPro" id="IPR050065">
    <property type="entry name" value="GlmU-like"/>
</dbReference>
<gene>
    <name evidence="4" type="ORF">GETHED_20410</name>
</gene>
<name>A0ABQ5PZ60_9BACT</name>
<proteinExistence type="predicted"/>
<dbReference type="PANTHER" id="PTHR43584:SF8">
    <property type="entry name" value="N-ACETYLMURAMATE ALPHA-1-PHOSPHATE URIDYLYLTRANSFERASE"/>
    <property type="match status" value="1"/>
</dbReference>
<evidence type="ECO:0000313" key="4">
    <source>
        <dbReference type="EMBL" id="GLH67677.1"/>
    </source>
</evidence>
<dbReference type="InterPro" id="IPR025877">
    <property type="entry name" value="MobA-like_NTP_Trfase"/>
</dbReference>
<protein>
    <recommendedName>
        <fullName evidence="3">MobA-like NTP transferase domain-containing protein</fullName>
    </recommendedName>
</protein>
<keyword evidence="1" id="KW-0808">Transferase</keyword>
<accession>A0ABQ5PZ60</accession>
<comment type="caution">
    <text evidence="4">The sequence shown here is derived from an EMBL/GenBank/DDBJ whole genome shotgun (WGS) entry which is preliminary data.</text>
</comment>
<evidence type="ECO:0000313" key="5">
    <source>
        <dbReference type="Proteomes" id="UP001165044"/>
    </source>
</evidence>
<dbReference type="InterPro" id="IPR029044">
    <property type="entry name" value="Nucleotide-diphossugar_trans"/>
</dbReference>